<evidence type="ECO:0000313" key="2">
    <source>
        <dbReference type="Proteomes" id="UP000183287"/>
    </source>
</evidence>
<evidence type="ECO:0000313" key="1">
    <source>
        <dbReference type="EMBL" id="SFM88373.1"/>
    </source>
</evidence>
<dbReference type="RefSeq" id="WP_074906737.1">
    <property type="nucleotide sequence ID" value="NZ_FOUB01000065.1"/>
</dbReference>
<proteinExistence type="predicted"/>
<gene>
    <name evidence="1" type="ORF">SAMN05421863_10653</name>
</gene>
<organism evidence="1 2">
    <name type="scientific">Nitrosomonas communis</name>
    <dbReference type="NCBI Taxonomy" id="44574"/>
    <lineage>
        <taxon>Bacteria</taxon>
        <taxon>Pseudomonadati</taxon>
        <taxon>Pseudomonadota</taxon>
        <taxon>Betaproteobacteria</taxon>
        <taxon>Nitrosomonadales</taxon>
        <taxon>Nitrosomonadaceae</taxon>
        <taxon>Nitrosomonas</taxon>
    </lineage>
</organism>
<dbReference type="AlphaFoldDB" id="A0A1I4UI39"/>
<keyword evidence="2" id="KW-1185">Reference proteome</keyword>
<reference evidence="2" key="1">
    <citation type="submission" date="2016-10" db="EMBL/GenBank/DDBJ databases">
        <authorList>
            <person name="Varghese N."/>
            <person name="Submissions S."/>
        </authorList>
    </citation>
    <scope>NUCLEOTIDE SEQUENCE [LARGE SCALE GENOMIC DNA]</scope>
    <source>
        <strain evidence="2">Nm44</strain>
    </source>
</reference>
<protein>
    <submittedName>
        <fullName evidence="1">Uncharacterized protein</fullName>
    </submittedName>
</protein>
<sequence length="86" mass="9478">MITEHFCTSCLINDHAKVSHNTLWMSNNSHARIGSTTRFLYSCIRGISDSAYVSDYRSINGYKAADHMDGDCGKAIASLAVLMPSF</sequence>
<name>A0A1I4UI39_9PROT</name>
<accession>A0A1I4UI39</accession>
<dbReference type="EMBL" id="FOUB01000065">
    <property type="protein sequence ID" value="SFM88373.1"/>
    <property type="molecule type" value="Genomic_DNA"/>
</dbReference>
<dbReference type="Proteomes" id="UP000183287">
    <property type="component" value="Unassembled WGS sequence"/>
</dbReference>